<evidence type="ECO:0000256" key="6">
    <source>
        <dbReference type="ARBA" id="ARBA00022842"/>
    </source>
</evidence>
<evidence type="ECO:0000256" key="3">
    <source>
        <dbReference type="ARBA" id="ARBA00022722"/>
    </source>
</evidence>
<evidence type="ECO:0000256" key="5">
    <source>
        <dbReference type="ARBA" id="ARBA00022801"/>
    </source>
</evidence>
<dbReference type="PANTHER" id="PTHR33653">
    <property type="entry name" value="RIBONUCLEASE VAPC2"/>
    <property type="match status" value="1"/>
</dbReference>
<dbReference type="Proteomes" id="UP000594535">
    <property type="component" value="Chromosome"/>
</dbReference>
<evidence type="ECO:0000256" key="2">
    <source>
        <dbReference type="ARBA" id="ARBA00022649"/>
    </source>
</evidence>
<keyword evidence="4" id="KW-0479">Metal-binding</keyword>
<keyword evidence="5" id="KW-0378">Hydrolase</keyword>
<dbReference type="Pfam" id="PF01850">
    <property type="entry name" value="PIN"/>
    <property type="match status" value="1"/>
</dbReference>
<keyword evidence="6" id="KW-0460">Magnesium</keyword>
<evidence type="ECO:0000256" key="7">
    <source>
        <dbReference type="ARBA" id="ARBA00038093"/>
    </source>
</evidence>
<dbReference type="InterPro" id="IPR029060">
    <property type="entry name" value="PIN-like_dom_sf"/>
</dbReference>
<evidence type="ECO:0000256" key="4">
    <source>
        <dbReference type="ARBA" id="ARBA00022723"/>
    </source>
</evidence>
<protein>
    <submittedName>
        <fullName evidence="9">Type II toxin-antitoxin system VapC family toxin</fullName>
    </submittedName>
</protein>
<evidence type="ECO:0000313" key="10">
    <source>
        <dbReference type="Proteomes" id="UP000594535"/>
    </source>
</evidence>
<accession>A0A7S9X7E1</accession>
<evidence type="ECO:0000259" key="8">
    <source>
        <dbReference type="Pfam" id="PF01850"/>
    </source>
</evidence>
<dbReference type="EMBL" id="CP049232">
    <property type="protein sequence ID" value="QPI07515.1"/>
    <property type="molecule type" value="Genomic_DNA"/>
</dbReference>
<dbReference type="RefSeq" id="WP_021092441.1">
    <property type="nucleotide sequence ID" value="NZ_CP049232.1"/>
</dbReference>
<name>A0A7S9X7E1_9BACT</name>
<evidence type="ECO:0000256" key="1">
    <source>
        <dbReference type="ARBA" id="ARBA00001946"/>
    </source>
</evidence>
<keyword evidence="2" id="KW-1277">Toxin-antitoxin system</keyword>
<organism evidence="9 10">
    <name type="scientific">Campylobacter concisus</name>
    <dbReference type="NCBI Taxonomy" id="199"/>
    <lineage>
        <taxon>Bacteria</taxon>
        <taxon>Pseudomonadati</taxon>
        <taxon>Campylobacterota</taxon>
        <taxon>Epsilonproteobacteria</taxon>
        <taxon>Campylobacterales</taxon>
        <taxon>Campylobacteraceae</taxon>
        <taxon>Campylobacter</taxon>
    </lineage>
</organism>
<dbReference type="GO" id="GO:0004518">
    <property type="term" value="F:nuclease activity"/>
    <property type="evidence" value="ECO:0007669"/>
    <property type="project" value="UniProtKB-KW"/>
</dbReference>
<dbReference type="CDD" id="cd09881">
    <property type="entry name" value="PIN_VapC4-5_FitB-like"/>
    <property type="match status" value="1"/>
</dbReference>
<comment type="similarity">
    <text evidence="7">Belongs to the PINc/VapC protein family.</text>
</comment>
<dbReference type="AlphaFoldDB" id="A0A7S9X7E1"/>
<dbReference type="GO" id="GO:0016787">
    <property type="term" value="F:hydrolase activity"/>
    <property type="evidence" value="ECO:0007669"/>
    <property type="project" value="UniProtKB-KW"/>
</dbReference>
<dbReference type="SUPFAM" id="SSF88723">
    <property type="entry name" value="PIN domain-like"/>
    <property type="match status" value="1"/>
</dbReference>
<dbReference type="InterPro" id="IPR050556">
    <property type="entry name" value="Type_II_TA_system_RNase"/>
</dbReference>
<dbReference type="Gene3D" id="3.40.50.1010">
    <property type="entry name" value="5'-nuclease"/>
    <property type="match status" value="1"/>
</dbReference>
<dbReference type="GO" id="GO:0046872">
    <property type="term" value="F:metal ion binding"/>
    <property type="evidence" value="ECO:0007669"/>
    <property type="project" value="UniProtKB-KW"/>
</dbReference>
<reference evidence="9 10" key="1">
    <citation type="journal article" date="2020" name="Microb. Genom.">
        <title>Analysis of complete Campylobacter concisus genomes identifies genomospecies features, secretion systems and novel plasmids and their association with severe ulcerative colitis.</title>
        <authorList>
            <person name="Liu F."/>
            <person name="Chen S."/>
            <person name="Luu L.D.W."/>
            <person name="Lee S.A."/>
            <person name="Tay A.C.Y."/>
            <person name="Wu R."/>
            <person name="Riordan S.M."/>
            <person name="Lan R."/>
            <person name="Liu L."/>
            <person name="Zhang L."/>
        </authorList>
    </citation>
    <scope>NUCLEOTIDE SEQUENCE [LARGE SCALE GENOMIC DNA]</scope>
    <source>
        <strain evidence="9 10">H9O-S2</strain>
    </source>
</reference>
<evidence type="ECO:0000313" key="9">
    <source>
        <dbReference type="EMBL" id="QPI07515.1"/>
    </source>
</evidence>
<dbReference type="PANTHER" id="PTHR33653:SF1">
    <property type="entry name" value="RIBONUCLEASE VAPC2"/>
    <property type="match status" value="1"/>
</dbReference>
<proteinExistence type="inferred from homology"/>
<keyword evidence="3" id="KW-0540">Nuclease</keyword>
<dbReference type="InterPro" id="IPR002716">
    <property type="entry name" value="PIN_dom"/>
</dbReference>
<feature type="domain" description="PIN" evidence="8">
    <location>
        <begin position="6"/>
        <end position="66"/>
    </location>
</feature>
<comment type="cofactor">
    <cofactor evidence="1">
        <name>Mg(2+)</name>
        <dbReference type="ChEBI" id="CHEBI:18420"/>
    </cofactor>
</comment>
<sequence length="74" mass="8327">MGDFISNFGVLDFTSKCAASYGKIRLEIRNKNRRIGDMDMLIAAVALGNNLILVTNNEKDFKDISELRMGNWSI</sequence>
<gene>
    <name evidence="9" type="ORF">G5B96_09370</name>
</gene>